<dbReference type="Proteomes" id="UP000440732">
    <property type="component" value="Unassembled WGS sequence"/>
</dbReference>
<dbReference type="Proteomes" id="UP000429523">
    <property type="component" value="Unassembled WGS sequence"/>
</dbReference>
<evidence type="ECO:0000313" key="4">
    <source>
        <dbReference type="EMBL" id="KAE9236731.1"/>
    </source>
</evidence>
<evidence type="ECO:0000313" key="13">
    <source>
        <dbReference type="Proteomes" id="UP000486351"/>
    </source>
</evidence>
<gene>
    <name evidence="6" type="ORF">PF001_g9054</name>
    <name evidence="5" type="ORF">PF002_g5842</name>
    <name evidence="4" type="ORF">PF004_g8770</name>
    <name evidence="3" type="ORF">PF006_g8805</name>
    <name evidence="7" type="ORF">PF008_g9040</name>
    <name evidence="1" type="ORF">PF009_g10079</name>
    <name evidence="2" type="ORF">PF010_g9074</name>
</gene>
<evidence type="ECO:0000313" key="7">
    <source>
        <dbReference type="EMBL" id="KAE9344844.1"/>
    </source>
</evidence>
<sequence length="95" mass="10605">MSVFTQPDTGYCNWKKALTSSGFANHAGERCSKHKTAETALTNLLQTDHDIGLALNRQSLTERQADYDRIKTILDICILLARQGLPFRGHGETEN</sequence>
<dbReference type="EMBL" id="QXFY01000421">
    <property type="protein sequence ID" value="KAE9344844.1"/>
    <property type="molecule type" value="Genomic_DNA"/>
</dbReference>
<evidence type="ECO:0000313" key="9">
    <source>
        <dbReference type="Proteomes" id="UP000437068"/>
    </source>
</evidence>
<dbReference type="Proteomes" id="UP000486351">
    <property type="component" value="Unassembled WGS sequence"/>
</dbReference>
<dbReference type="Proteomes" id="UP000440367">
    <property type="component" value="Unassembled WGS sequence"/>
</dbReference>
<evidence type="ECO:0000313" key="6">
    <source>
        <dbReference type="EMBL" id="KAE9312779.1"/>
    </source>
</evidence>
<dbReference type="AlphaFoldDB" id="A0A6A3F2Z4"/>
<organism evidence="1 8">
    <name type="scientific">Phytophthora fragariae</name>
    <dbReference type="NCBI Taxonomy" id="53985"/>
    <lineage>
        <taxon>Eukaryota</taxon>
        <taxon>Sar</taxon>
        <taxon>Stramenopiles</taxon>
        <taxon>Oomycota</taxon>
        <taxon>Peronosporomycetes</taxon>
        <taxon>Peronosporales</taxon>
        <taxon>Peronosporaceae</taxon>
        <taxon>Phytophthora</taxon>
    </lineage>
</organism>
<dbReference type="EMBL" id="QXGD01000196">
    <property type="protein sequence ID" value="KAE9248329.1"/>
    <property type="molecule type" value="Genomic_DNA"/>
</dbReference>
<evidence type="ECO:0000313" key="11">
    <source>
        <dbReference type="Proteomes" id="UP000440732"/>
    </source>
</evidence>
<evidence type="ECO:0000313" key="8">
    <source>
        <dbReference type="Proteomes" id="UP000429523"/>
    </source>
</evidence>
<dbReference type="Proteomes" id="UP000476176">
    <property type="component" value="Unassembled WGS sequence"/>
</dbReference>
<dbReference type="EMBL" id="QXFX01000427">
    <property type="protein sequence ID" value="KAE9116119.1"/>
    <property type="molecule type" value="Genomic_DNA"/>
</dbReference>
<dbReference type="Proteomes" id="UP000437068">
    <property type="component" value="Unassembled WGS sequence"/>
</dbReference>
<dbReference type="Proteomes" id="UP000488956">
    <property type="component" value="Unassembled WGS sequence"/>
</dbReference>
<reference evidence="8 9" key="1">
    <citation type="submission" date="2018-08" db="EMBL/GenBank/DDBJ databases">
        <title>Genomic investigation of the strawberry pathogen Phytophthora fragariae indicates pathogenicity is determined by transcriptional variation in three key races.</title>
        <authorList>
            <person name="Adams T.M."/>
            <person name="Armitage A.D."/>
            <person name="Sobczyk M.K."/>
            <person name="Bates H.J."/>
            <person name="Dunwell J.M."/>
            <person name="Nellist C.F."/>
            <person name="Harrison R.J."/>
        </authorList>
    </citation>
    <scope>NUCLEOTIDE SEQUENCE [LARGE SCALE GENOMIC DNA]</scope>
    <source>
        <strain evidence="6 9">A4</strain>
        <strain evidence="5 10">BC-1</strain>
        <strain evidence="4 12">BC-23</strain>
        <strain evidence="3 11">NOV-5</strain>
        <strain evidence="7 13">NOV-77</strain>
        <strain evidence="1 8">NOV-9</strain>
        <strain evidence="2 14">ONT-3</strain>
    </source>
</reference>
<evidence type="ECO:0000313" key="10">
    <source>
        <dbReference type="Proteomes" id="UP000440367"/>
    </source>
</evidence>
<evidence type="ECO:0000313" key="3">
    <source>
        <dbReference type="EMBL" id="KAE9146425.1"/>
    </source>
</evidence>
<evidence type="ECO:0000313" key="12">
    <source>
        <dbReference type="Proteomes" id="UP000476176"/>
    </source>
</evidence>
<accession>A0A6A3F2Z4</accession>
<comment type="caution">
    <text evidence="1">The sequence shown here is derived from an EMBL/GenBank/DDBJ whole genome shotgun (WGS) entry which is preliminary data.</text>
</comment>
<dbReference type="EMBL" id="QXGE01000427">
    <property type="protein sequence ID" value="KAE9312779.1"/>
    <property type="molecule type" value="Genomic_DNA"/>
</dbReference>
<dbReference type="EMBL" id="QXGA01000408">
    <property type="protein sequence ID" value="KAE9146425.1"/>
    <property type="molecule type" value="Genomic_DNA"/>
</dbReference>
<evidence type="ECO:0000313" key="2">
    <source>
        <dbReference type="EMBL" id="KAE9116119.1"/>
    </source>
</evidence>
<evidence type="ECO:0000313" key="5">
    <source>
        <dbReference type="EMBL" id="KAE9248329.1"/>
    </source>
</evidence>
<protein>
    <submittedName>
        <fullName evidence="1">Uncharacterized protein</fullName>
    </submittedName>
</protein>
<evidence type="ECO:0000313" key="14">
    <source>
        <dbReference type="Proteomes" id="UP000488956"/>
    </source>
</evidence>
<name>A0A6A3F2Z4_9STRA</name>
<evidence type="ECO:0000313" key="1">
    <source>
        <dbReference type="EMBL" id="KAE8940095.1"/>
    </source>
</evidence>
<dbReference type="EMBL" id="QXGF01000447">
    <property type="protein sequence ID" value="KAE8940095.1"/>
    <property type="molecule type" value="Genomic_DNA"/>
</dbReference>
<dbReference type="EMBL" id="QXGC01000415">
    <property type="protein sequence ID" value="KAE9236731.1"/>
    <property type="molecule type" value="Genomic_DNA"/>
</dbReference>
<proteinExistence type="predicted"/>